<feature type="binding site" evidence="9">
    <location>
        <position position="338"/>
    </location>
    <ligand>
        <name>K(+)</name>
        <dbReference type="ChEBI" id="CHEBI:29103"/>
    </ligand>
</feature>
<feature type="binding site" evidence="9">
    <location>
        <position position="347"/>
    </location>
    <ligand>
        <name>K(+)</name>
        <dbReference type="ChEBI" id="CHEBI:29103"/>
    </ligand>
</feature>
<evidence type="ECO:0000256" key="1">
    <source>
        <dbReference type="ARBA" id="ARBA00022679"/>
    </source>
</evidence>
<evidence type="ECO:0000313" key="11">
    <source>
        <dbReference type="EMBL" id="KAL0961092.1"/>
    </source>
</evidence>
<feature type="binding site" evidence="9">
    <location>
        <position position="147"/>
    </location>
    <ligand>
        <name>substrate</name>
    </ligand>
</feature>
<feature type="binding site" evidence="9">
    <location>
        <position position="296"/>
    </location>
    <ligand>
        <name>K(+)</name>
        <dbReference type="ChEBI" id="CHEBI:29103"/>
    </ligand>
</feature>
<dbReference type="SUPFAM" id="SSF53613">
    <property type="entry name" value="Ribokinase-like"/>
    <property type="match status" value="1"/>
</dbReference>
<evidence type="ECO:0000256" key="4">
    <source>
        <dbReference type="ARBA" id="ARBA00022777"/>
    </source>
</evidence>
<sequence length="359" mass="38361">MVRKSLCLVRGSINNDEYFHVKSLVRPGQTIYSKGFSRRAGGKGANQAVAIARATLRSQDENADHGPCVEFEGSVGDDGTWLLDYLAAFGVSTARSHLVENATGRAIIQVAQDGENSIILFPGANHALIPLPSTLDPKYTHLLLQNEIPLETTVHYMRLSKSSRLASASNGSTVTTIFNPSPLPSSVELASIPWDCVDWLIVNEDEALALLESFSADQTDSGLQTPSPSANRDEDTLRSLLNQLSNHPLFSALTNIICTRGARGVVALAPSIPKSGKDEPVYVSLPAATLSGPVVDTTGAGDCFAGYFVCGLMELTSGIYGNDLESILQRSVEASGMCVQKNGTIDSIPLRADVEPRMK</sequence>
<comment type="pathway">
    <text evidence="9">Carbohydrate metabolism; D-ribose degradation; D-ribose 5-phosphate from beta-D-ribopyranose: step 2/2.</text>
</comment>
<keyword evidence="4 9" id="KW-0418">Kinase</keyword>
<dbReference type="Proteomes" id="UP001556367">
    <property type="component" value="Unassembled WGS sequence"/>
</dbReference>
<feature type="binding site" evidence="9">
    <location>
        <begin position="14"/>
        <end position="16"/>
    </location>
    <ligand>
        <name>substrate</name>
    </ligand>
</feature>
<dbReference type="HAMAP" id="MF_01987">
    <property type="entry name" value="Ribokinase"/>
    <property type="match status" value="1"/>
</dbReference>
<proteinExistence type="inferred from homology"/>
<keyword evidence="8 9" id="KW-0119">Carbohydrate metabolism</keyword>
<feature type="binding site" evidence="9">
    <location>
        <position position="302"/>
    </location>
    <ligand>
        <name>substrate</name>
    </ligand>
</feature>
<name>A0ABR3JZ25_9AGAR</name>
<evidence type="ECO:0000256" key="7">
    <source>
        <dbReference type="ARBA" id="ARBA00022958"/>
    </source>
</evidence>
<keyword evidence="1 9" id="KW-0808">Transferase</keyword>
<evidence type="ECO:0000256" key="2">
    <source>
        <dbReference type="ARBA" id="ARBA00022723"/>
    </source>
</evidence>
<protein>
    <recommendedName>
        <fullName evidence="9">Ribokinase</fullName>
        <shortName evidence="9">RK</shortName>
        <ecNumber evidence="9">2.7.1.15</ecNumber>
    </recommendedName>
</protein>
<feature type="binding site" evidence="9">
    <location>
        <begin position="42"/>
        <end position="46"/>
    </location>
    <ligand>
        <name>substrate</name>
    </ligand>
</feature>
<evidence type="ECO:0000256" key="9">
    <source>
        <dbReference type="HAMAP-Rule" id="MF_03215"/>
    </source>
</evidence>
<evidence type="ECO:0000313" key="12">
    <source>
        <dbReference type="Proteomes" id="UP001556367"/>
    </source>
</evidence>
<keyword evidence="3 9" id="KW-0547">Nucleotide-binding</keyword>
<feature type="binding site" evidence="9">
    <location>
        <position position="203"/>
    </location>
    <ligand>
        <name>ATP</name>
        <dbReference type="ChEBI" id="CHEBI:30616"/>
    </ligand>
</feature>
<dbReference type="InterPro" id="IPR002139">
    <property type="entry name" value="Ribo/fructo_kinase"/>
</dbReference>
<comment type="similarity">
    <text evidence="9">Belongs to the carbohydrate kinase PfkB family. Ribokinase subfamily.</text>
</comment>
<dbReference type="PRINTS" id="PR00990">
    <property type="entry name" value="RIBOKINASE"/>
</dbReference>
<keyword evidence="12" id="KW-1185">Reference proteome</keyword>
<evidence type="ECO:0000256" key="8">
    <source>
        <dbReference type="ARBA" id="ARBA00023277"/>
    </source>
</evidence>
<evidence type="ECO:0000259" key="10">
    <source>
        <dbReference type="Pfam" id="PF00294"/>
    </source>
</evidence>
<dbReference type="EMBL" id="JASNQZ010000001">
    <property type="protein sequence ID" value="KAL0961092.1"/>
    <property type="molecule type" value="Genomic_DNA"/>
</dbReference>
<gene>
    <name evidence="11" type="ORF">HGRIS_006074</name>
</gene>
<feature type="binding site" evidence="9">
    <location>
        <position position="298"/>
    </location>
    <ligand>
        <name>K(+)</name>
        <dbReference type="ChEBI" id="CHEBI:29103"/>
    </ligand>
</feature>
<evidence type="ECO:0000256" key="5">
    <source>
        <dbReference type="ARBA" id="ARBA00022840"/>
    </source>
</evidence>
<comment type="caution">
    <text evidence="9">Lacks conserved residue(s) required for the propagation of feature annotation.</text>
</comment>
<dbReference type="InterPro" id="IPR011611">
    <property type="entry name" value="PfkB_dom"/>
</dbReference>
<comment type="subunit">
    <text evidence="9">Homodimer.</text>
</comment>
<dbReference type="EC" id="2.7.1.15" evidence="9"/>
<dbReference type="Pfam" id="PF00294">
    <property type="entry name" value="PfkB"/>
    <property type="match status" value="1"/>
</dbReference>
<feature type="binding site" evidence="9">
    <location>
        <begin position="259"/>
        <end position="264"/>
    </location>
    <ligand>
        <name>ATP</name>
        <dbReference type="ChEBI" id="CHEBI:30616"/>
    </ligand>
</feature>
<dbReference type="CDD" id="cd01174">
    <property type="entry name" value="ribokinase"/>
    <property type="match status" value="1"/>
</dbReference>
<feature type="domain" description="Carbohydrate kinase PfkB" evidence="10">
    <location>
        <begin position="6"/>
        <end position="349"/>
    </location>
</feature>
<dbReference type="PANTHER" id="PTHR10584">
    <property type="entry name" value="SUGAR KINASE"/>
    <property type="match status" value="1"/>
</dbReference>
<organism evidence="11 12">
    <name type="scientific">Hohenbuehelia grisea</name>
    <dbReference type="NCBI Taxonomy" id="104357"/>
    <lineage>
        <taxon>Eukaryota</taxon>
        <taxon>Fungi</taxon>
        <taxon>Dikarya</taxon>
        <taxon>Basidiomycota</taxon>
        <taxon>Agaricomycotina</taxon>
        <taxon>Agaricomycetes</taxon>
        <taxon>Agaricomycetidae</taxon>
        <taxon>Agaricales</taxon>
        <taxon>Pleurotineae</taxon>
        <taxon>Pleurotaceae</taxon>
        <taxon>Hohenbuehelia</taxon>
    </lineage>
</organism>
<accession>A0ABR3JZ25</accession>
<keyword evidence="6 9" id="KW-0460">Magnesium</keyword>
<comment type="function">
    <text evidence="9">Catalyzes the phosphorylation of ribose at O-5 in a reaction requiring ATP and magnesium. The resulting D-ribose-5-phosphate can then be used either for sythesis of nucleotides, histidine, and tryptophan, or as a component of the pentose phosphate pathway.</text>
</comment>
<evidence type="ECO:0000256" key="3">
    <source>
        <dbReference type="ARBA" id="ARBA00022741"/>
    </source>
</evidence>
<feature type="active site" description="Proton acceptor" evidence="9">
    <location>
        <position position="302"/>
    </location>
</feature>
<dbReference type="InterPro" id="IPR029056">
    <property type="entry name" value="Ribokinase-like"/>
</dbReference>
<feature type="binding site" evidence="9">
    <location>
        <position position="341"/>
    </location>
    <ligand>
        <name>K(+)</name>
        <dbReference type="ChEBI" id="CHEBI:29103"/>
    </ligand>
</feature>
<comment type="catalytic activity">
    <reaction evidence="9">
        <text>D-ribose + ATP = D-ribose 5-phosphate + ADP + H(+)</text>
        <dbReference type="Rhea" id="RHEA:13697"/>
        <dbReference type="ChEBI" id="CHEBI:15378"/>
        <dbReference type="ChEBI" id="CHEBI:30616"/>
        <dbReference type="ChEBI" id="CHEBI:47013"/>
        <dbReference type="ChEBI" id="CHEBI:78346"/>
        <dbReference type="ChEBI" id="CHEBI:456216"/>
        <dbReference type="EC" id="2.7.1.15"/>
    </reaction>
</comment>
<keyword evidence="9" id="KW-0539">Nucleus</keyword>
<comment type="cofactor">
    <cofactor evidence="9">
        <name>Mg(2+)</name>
        <dbReference type="ChEBI" id="CHEBI:18420"/>
    </cofactor>
    <text evidence="9">Requires a divalent cation, most likely magnesium in vivo, as an electrophilic catalyst to aid phosphoryl group transfer. It is the chelate of the metal and the nucleotide that is the actual substrate.</text>
</comment>
<dbReference type="PANTHER" id="PTHR10584:SF166">
    <property type="entry name" value="RIBOKINASE"/>
    <property type="match status" value="1"/>
</dbReference>
<keyword evidence="5 9" id="KW-0067">ATP-binding</keyword>
<keyword evidence="2 9" id="KW-0479">Metal-binding</keyword>
<comment type="activity regulation">
    <text evidence="9">Activated by a monovalent cation that binds near, but not in, the active site. The most likely occupant of the site in vivo is potassium. Ion binding induces a conformational change that may alter substrate affinity.</text>
</comment>
<keyword evidence="7 9" id="KW-0630">Potassium</keyword>
<feature type="binding site" evidence="9">
    <location>
        <begin position="301"/>
        <end position="302"/>
    </location>
    <ligand>
        <name>ATP</name>
        <dbReference type="ChEBI" id="CHEBI:30616"/>
    </ligand>
</feature>
<dbReference type="InterPro" id="IPR011877">
    <property type="entry name" value="Ribokinase"/>
</dbReference>
<reference evidence="12" key="1">
    <citation type="submission" date="2024-06" db="EMBL/GenBank/DDBJ databases">
        <title>Multi-omics analyses provide insights into the biosynthesis of the anticancer antibiotic pleurotin in Hohenbuehelia grisea.</title>
        <authorList>
            <person name="Weaver J.A."/>
            <person name="Alberti F."/>
        </authorList>
    </citation>
    <scope>NUCLEOTIDE SEQUENCE [LARGE SCALE GENOMIC DNA]</scope>
    <source>
        <strain evidence="12">T-177</strain>
    </source>
</reference>
<evidence type="ECO:0000256" key="6">
    <source>
        <dbReference type="ARBA" id="ARBA00022842"/>
    </source>
</evidence>
<comment type="subcellular location">
    <subcellularLocation>
        <location evidence="9">Cytoplasm</location>
    </subcellularLocation>
    <subcellularLocation>
        <location evidence="9">Nucleus</location>
    </subcellularLocation>
</comment>
<feature type="binding site" evidence="9">
    <location>
        <position position="343"/>
    </location>
    <ligand>
        <name>K(+)</name>
        <dbReference type="ChEBI" id="CHEBI:29103"/>
    </ligand>
</feature>
<keyword evidence="9" id="KW-0963">Cytoplasm</keyword>
<comment type="caution">
    <text evidence="11">The sequence shown here is derived from an EMBL/GenBank/DDBJ whole genome shotgun (WGS) entry which is preliminary data.</text>
</comment>
<dbReference type="Gene3D" id="3.40.1190.20">
    <property type="match status" value="1"/>
</dbReference>